<gene>
    <name evidence="2 4" type="ORF">BDZ99DRAFT_20719</name>
</gene>
<dbReference type="AlphaFoldDB" id="A0A6A6Z9X9"/>
<proteinExistence type="predicted"/>
<dbReference type="EMBL" id="MU003692">
    <property type="protein sequence ID" value="KAF2817628.1"/>
    <property type="molecule type" value="Genomic_DNA"/>
</dbReference>
<name>A0A6A6Z9X9_9PEZI</name>
<accession>A0A6A6Z9X9</accession>
<keyword evidence="3" id="KW-1185">Reference proteome</keyword>
<reference evidence="2 4" key="1">
    <citation type="journal article" date="2020" name="Stud. Mycol.">
        <title>101 Dothideomycetes genomes: a test case for predicting lifestyles and emergence of pathogens.</title>
        <authorList>
            <person name="Haridas S."/>
            <person name="Albert R."/>
            <person name="Binder M."/>
            <person name="Bloem J."/>
            <person name="Labutti K."/>
            <person name="Salamov A."/>
            <person name="Andreopoulos B."/>
            <person name="Baker S."/>
            <person name="Barry K."/>
            <person name="Bills G."/>
            <person name="Bluhm B."/>
            <person name="Cannon C."/>
            <person name="Castanera R."/>
            <person name="Culley D."/>
            <person name="Daum C."/>
            <person name="Ezra D."/>
            <person name="Gonzalez J."/>
            <person name="Henrissat B."/>
            <person name="Kuo A."/>
            <person name="Liang C."/>
            <person name="Lipzen A."/>
            <person name="Lutzoni F."/>
            <person name="Magnuson J."/>
            <person name="Mondo S."/>
            <person name="Nolan M."/>
            <person name="Ohm R."/>
            <person name="Pangilinan J."/>
            <person name="Park H.-J."/>
            <person name="Ramirez L."/>
            <person name="Alfaro M."/>
            <person name="Sun H."/>
            <person name="Tritt A."/>
            <person name="Yoshinaga Y."/>
            <person name="Zwiers L.-H."/>
            <person name="Turgeon B."/>
            <person name="Goodwin S."/>
            <person name="Spatafora J."/>
            <person name="Crous P."/>
            <person name="Grigoriev I."/>
        </authorList>
    </citation>
    <scope>NUCLEOTIDE SEQUENCE</scope>
    <source>
        <strain evidence="2 4">CBS 304.34</strain>
    </source>
</reference>
<feature type="domain" description="F-box" evidence="1">
    <location>
        <begin position="15"/>
        <end position="63"/>
    </location>
</feature>
<dbReference type="GeneID" id="54454195"/>
<organism evidence="2">
    <name type="scientific">Mytilinidion resinicola</name>
    <dbReference type="NCBI Taxonomy" id="574789"/>
    <lineage>
        <taxon>Eukaryota</taxon>
        <taxon>Fungi</taxon>
        <taxon>Dikarya</taxon>
        <taxon>Ascomycota</taxon>
        <taxon>Pezizomycotina</taxon>
        <taxon>Dothideomycetes</taxon>
        <taxon>Pleosporomycetidae</taxon>
        <taxon>Mytilinidiales</taxon>
        <taxon>Mytilinidiaceae</taxon>
        <taxon>Mytilinidion</taxon>
    </lineage>
</organism>
<dbReference type="RefSeq" id="XP_033584592.1">
    <property type="nucleotide sequence ID" value="XM_033713302.1"/>
</dbReference>
<evidence type="ECO:0000313" key="4">
    <source>
        <dbReference type="RefSeq" id="XP_033584592.1"/>
    </source>
</evidence>
<evidence type="ECO:0000259" key="1">
    <source>
        <dbReference type="PROSITE" id="PS50181"/>
    </source>
</evidence>
<sequence>MARRSKPSPKAPTRTFPLSNLPPELQFRVMANLDPKTLYNLVDINRRTKDLYLAYPEMVLRSVASQEGLQLRNLTLACLEILQAVRRETPLDLKHLDQYLSRTLDTENPGSILPCDTNPIAVLKDLQILHTDVKDLVEEYSKEIHHRACLFDNPGAVEPNFVLSTFERHRISRACWMLRFYGLLFYEYLAKFILLIEDFEPALGEGPGFPASVFFHRLCPSEVDEMLSVYQYTVRECRYVSSTAQHNSPCPGTNDSHWIRGSREPLGCQNCHFMTKNALWDVLRQNIVGDGLWALEERTVKSPSKIWTDWPSSNVPNPGWTFFNEARKHHNIERFIFISYFRNIGFFFWDQERLDAWHFIDFEGWEPTNVIRVRPDGLPNHNKDQHEVARGTEQKILEWSRANEQGPLPL</sequence>
<protein>
    <recommendedName>
        <fullName evidence="1">F-box domain-containing protein</fullName>
    </recommendedName>
</protein>
<evidence type="ECO:0000313" key="2">
    <source>
        <dbReference type="EMBL" id="KAF2817628.1"/>
    </source>
</evidence>
<dbReference type="OrthoDB" id="3943306at2759"/>
<reference evidence="4" key="3">
    <citation type="submission" date="2025-04" db="UniProtKB">
        <authorList>
            <consortium name="RefSeq"/>
        </authorList>
    </citation>
    <scope>IDENTIFICATION</scope>
    <source>
        <strain evidence="4">CBS 304.34</strain>
    </source>
</reference>
<dbReference type="PROSITE" id="PS50181">
    <property type="entry name" value="FBOX"/>
    <property type="match status" value="1"/>
</dbReference>
<reference evidence="4" key="2">
    <citation type="submission" date="2020-04" db="EMBL/GenBank/DDBJ databases">
        <authorList>
            <consortium name="NCBI Genome Project"/>
        </authorList>
    </citation>
    <scope>NUCLEOTIDE SEQUENCE</scope>
    <source>
        <strain evidence="4">CBS 304.34</strain>
    </source>
</reference>
<evidence type="ECO:0000313" key="3">
    <source>
        <dbReference type="Proteomes" id="UP000504636"/>
    </source>
</evidence>
<dbReference type="Proteomes" id="UP000504636">
    <property type="component" value="Unplaced"/>
</dbReference>
<dbReference type="InterPro" id="IPR001810">
    <property type="entry name" value="F-box_dom"/>
</dbReference>